<evidence type="ECO:0000256" key="1">
    <source>
        <dbReference type="SAM" id="MobiDB-lite"/>
    </source>
</evidence>
<evidence type="ECO:0000313" key="3">
    <source>
        <dbReference type="EMBL" id="OUS46393.1"/>
    </source>
</evidence>
<feature type="compositionally biased region" description="Basic and acidic residues" evidence="1">
    <location>
        <begin position="44"/>
        <end position="70"/>
    </location>
</feature>
<dbReference type="GO" id="GO:0005983">
    <property type="term" value="P:starch catabolic process"/>
    <property type="evidence" value="ECO:0007669"/>
    <property type="project" value="TreeGrafter"/>
</dbReference>
<dbReference type="EMBL" id="KZ155784">
    <property type="protein sequence ID" value="OUS46393.1"/>
    <property type="molecule type" value="Genomic_DNA"/>
</dbReference>
<dbReference type="PANTHER" id="PTHR46642:SF8">
    <property type="entry name" value="DUAL SPECIFICITY PROTEIN PHOSPHATASE FAMILY PROTEIN"/>
    <property type="match status" value="1"/>
</dbReference>
<dbReference type="GO" id="GO:0009507">
    <property type="term" value="C:chloroplast"/>
    <property type="evidence" value="ECO:0007669"/>
    <property type="project" value="TreeGrafter"/>
</dbReference>
<dbReference type="AlphaFoldDB" id="A0A1Y5IEA2"/>
<dbReference type="GO" id="GO:0019203">
    <property type="term" value="F:carbohydrate phosphatase activity"/>
    <property type="evidence" value="ECO:0007669"/>
    <property type="project" value="TreeGrafter"/>
</dbReference>
<dbReference type="InterPro" id="IPR000387">
    <property type="entry name" value="Tyr_Pase_dom"/>
</dbReference>
<organism evidence="3">
    <name type="scientific">Ostreococcus tauri</name>
    <name type="common">Marine green alga</name>
    <dbReference type="NCBI Taxonomy" id="70448"/>
    <lineage>
        <taxon>Eukaryota</taxon>
        <taxon>Viridiplantae</taxon>
        <taxon>Chlorophyta</taxon>
        <taxon>Mamiellophyceae</taxon>
        <taxon>Mamiellales</taxon>
        <taxon>Bathycoccaceae</taxon>
        <taxon>Ostreococcus</taxon>
    </lineage>
</organism>
<dbReference type="GO" id="GO:2001070">
    <property type="term" value="F:starch binding"/>
    <property type="evidence" value="ECO:0007669"/>
    <property type="project" value="TreeGrafter"/>
</dbReference>
<dbReference type="PANTHER" id="PTHR46642">
    <property type="entry name" value="DUAL SPECIFICITY PHOSPHATASE, SUBGROUP, CATALYTIC DOMAIN"/>
    <property type="match status" value="1"/>
</dbReference>
<dbReference type="Proteomes" id="UP000195557">
    <property type="component" value="Unassembled WGS sequence"/>
</dbReference>
<dbReference type="Gene3D" id="3.90.190.10">
    <property type="entry name" value="Protein tyrosine phosphatase superfamily"/>
    <property type="match status" value="1"/>
</dbReference>
<sequence length="322" mass="36179">MIAQSARWSATARAFDGRRRARWSSSHGRGCARRCGATANVDQDAMKDEQSGYKKRAEESKEAGVKEKRPPRGGQAPAPGSWSWTLNWDYITIDPQTNELIEEPSAKDCARARMLIGSCPRTAEDVDRLVDEAGVEAIVCLQCAMCHSAMEIDWQAVRRRALEREVMIVQVSVRDFDRLDQAKMLPEAVRKLAAFQAMGKRTYVHCTAGINRASLTVVGYLTFVKQFNLEDALRVVRTCRPQANPYVVSWQIARARLLANRVEDTYLYTQVTAGGNSSKEGGDWIQRDLERAEKGVIAEIFKRAIDTDLSMYGALLDFPRKK</sequence>
<dbReference type="InterPro" id="IPR052832">
    <property type="entry name" value="Starch-Glucan_Phosphatase"/>
</dbReference>
<dbReference type="InterPro" id="IPR000340">
    <property type="entry name" value="Dual-sp_phosphatase_cat-dom"/>
</dbReference>
<proteinExistence type="predicted"/>
<gene>
    <name evidence="3" type="ORF">BE221DRAFT_192384</name>
</gene>
<dbReference type="SUPFAM" id="SSF52799">
    <property type="entry name" value="(Phosphotyrosine protein) phosphatases II"/>
    <property type="match status" value="1"/>
</dbReference>
<dbReference type="PROSITE" id="PS50056">
    <property type="entry name" value="TYR_PHOSPHATASE_2"/>
    <property type="match status" value="1"/>
</dbReference>
<reference evidence="3" key="1">
    <citation type="submission" date="2017-04" db="EMBL/GenBank/DDBJ databases">
        <title>Population genomics of picophytoplankton unveils novel chromosome hypervariability.</title>
        <authorList>
            <consortium name="DOE Joint Genome Institute"/>
            <person name="Blanc-Mathieu R."/>
            <person name="Krasovec M."/>
            <person name="Hebrard M."/>
            <person name="Yau S."/>
            <person name="Desgranges E."/>
            <person name="Martin J."/>
            <person name="Schackwitz W."/>
            <person name="Kuo A."/>
            <person name="Salin G."/>
            <person name="Donnadieu C."/>
            <person name="Desdevises Y."/>
            <person name="Sanchez-Ferandin S."/>
            <person name="Moreau H."/>
            <person name="Rivals E."/>
            <person name="Grigoriev I.V."/>
            <person name="Grimsley N."/>
            <person name="Eyre-Walker A."/>
            <person name="Piganeau G."/>
        </authorList>
    </citation>
    <scope>NUCLEOTIDE SEQUENCE [LARGE SCALE GENOMIC DNA]</scope>
    <source>
        <strain evidence="3">RCC 1115</strain>
    </source>
</reference>
<evidence type="ECO:0000259" key="2">
    <source>
        <dbReference type="PROSITE" id="PS50056"/>
    </source>
</evidence>
<protein>
    <submittedName>
        <fullName evidence="3">Dual specificity phosphatase</fullName>
    </submittedName>
</protein>
<name>A0A1Y5IEA2_OSTTA</name>
<dbReference type="eggNOG" id="KOG1716">
    <property type="taxonomic scope" value="Eukaryota"/>
</dbReference>
<dbReference type="InterPro" id="IPR029021">
    <property type="entry name" value="Prot-tyrosine_phosphatase-like"/>
</dbReference>
<feature type="region of interest" description="Disordered" evidence="1">
    <location>
        <begin position="39"/>
        <end position="81"/>
    </location>
</feature>
<dbReference type="Pfam" id="PF00782">
    <property type="entry name" value="DSPc"/>
    <property type="match status" value="1"/>
</dbReference>
<feature type="domain" description="Tyrosine specific protein phosphatases" evidence="2">
    <location>
        <begin position="183"/>
        <end position="241"/>
    </location>
</feature>
<accession>A0A1Y5IEA2</accession>